<keyword evidence="1" id="KW-0812">Transmembrane</keyword>
<reference evidence="2 3" key="1">
    <citation type="submission" date="2018-06" db="EMBL/GenBank/DDBJ databases">
        <title>Genomic Encyclopedia of Archaeal and Bacterial Type Strains, Phase II (KMG-II): from individual species to whole genera.</title>
        <authorList>
            <person name="Goeker M."/>
        </authorList>
    </citation>
    <scope>NUCLEOTIDE SEQUENCE [LARGE SCALE GENOMIC DNA]</scope>
    <source>
        <strain evidence="2 3">DSM 23857</strain>
    </source>
</reference>
<keyword evidence="3" id="KW-1185">Reference proteome</keyword>
<evidence type="ECO:0000256" key="1">
    <source>
        <dbReference type="SAM" id="Phobius"/>
    </source>
</evidence>
<feature type="transmembrane region" description="Helical" evidence="1">
    <location>
        <begin position="170"/>
        <end position="189"/>
    </location>
</feature>
<dbReference type="Proteomes" id="UP000249547">
    <property type="component" value="Unassembled WGS sequence"/>
</dbReference>
<dbReference type="EMBL" id="QLLL01000007">
    <property type="protein sequence ID" value="RAJ01713.1"/>
    <property type="molecule type" value="Genomic_DNA"/>
</dbReference>
<evidence type="ECO:0000313" key="2">
    <source>
        <dbReference type="EMBL" id="RAJ01713.1"/>
    </source>
</evidence>
<feature type="transmembrane region" description="Helical" evidence="1">
    <location>
        <begin position="12"/>
        <end position="30"/>
    </location>
</feature>
<evidence type="ECO:0000313" key="3">
    <source>
        <dbReference type="Proteomes" id="UP000249547"/>
    </source>
</evidence>
<proteinExistence type="predicted"/>
<comment type="caution">
    <text evidence="2">The sequence shown here is derived from an EMBL/GenBank/DDBJ whole genome shotgun (WGS) entry which is preliminary data.</text>
</comment>
<dbReference type="PANTHER" id="PTHR37692:SF1">
    <property type="entry name" value="DUF420 DOMAIN-CONTAINING PROTEIN"/>
    <property type="match status" value="1"/>
</dbReference>
<feature type="transmembrane region" description="Helical" evidence="1">
    <location>
        <begin position="125"/>
        <end position="150"/>
    </location>
</feature>
<feature type="transmembrane region" description="Helical" evidence="1">
    <location>
        <begin position="42"/>
        <end position="65"/>
    </location>
</feature>
<protein>
    <submittedName>
        <fullName evidence="2">Putative membrane protein</fullName>
    </submittedName>
</protein>
<dbReference type="RefSeq" id="WP_111599345.1">
    <property type="nucleotide sequence ID" value="NZ_QLLL01000007.1"/>
</dbReference>
<organism evidence="2 3">
    <name type="scientific">Chitinophaga skermanii</name>
    <dbReference type="NCBI Taxonomy" id="331697"/>
    <lineage>
        <taxon>Bacteria</taxon>
        <taxon>Pseudomonadati</taxon>
        <taxon>Bacteroidota</taxon>
        <taxon>Chitinophagia</taxon>
        <taxon>Chitinophagales</taxon>
        <taxon>Chitinophagaceae</taxon>
        <taxon>Chitinophaga</taxon>
    </lineage>
</organism>
<name>A0A327QEL2_9BACT</name>
<keyword evidence="1" id="KW-0472">Membrane</keyword>
<gene>
    <name evidence="2" type="ORF">LX64_03931</name>
</gene>
<accession>A0A327QEL2</accession>
<feature type="transmembrane region" description="Helical" evidence="1">
    <location>
        <begin position="77"/>
        <end position="97"/>
    </location>
</feature>
<dbReference type="OrthoDB" id="9811380at2"/>
<sequence>MDLKNKNLNVPIAIVSIAIPLLVAILFYLPHPGIEAGFDIRILPLFHAILNSATAVMLVASLWFVKNKYIKAHKVANLIAVGLSTIFLLSYVTYHFLAPKTMYGDLNHDLVLDASEKAVLGATRYVYYFILLTHIVLAAVIVPFVLFSLLRAFQNDVERHRKISKITWPMWFYVAVTGVVVYIMINPYYQ</sequence>
<keyword evidence="1" id="KW-1133">Transmembrane helix</keyword>
<dbReference type="AlphaFoldDB" id="A0A327QEL2"/>
<dbReference type="Pfam" id="PF04238">
    <property type="entry name" value="DUF420"/>
    <property type="match status" value="1"/>
</dbReference>
<dbReference type="PANTHER" id="PTHR37692">
    <property type="entry name" value="HYPOTHETICAL MEMBRANE SPANNING PROTEIN"/>
    <property type="match status" value="1"/>
</dbReference>
<dbReference type="InterPro" id="IPR007352">
    <property type="entry name" value="DUF420"/>
</dbReference>